<dbReference type="AlphaFoldDB" id="A0A106PUI8"/>
<protein>
    <submittedName>
        <fullName evidence="2">Conjugal transfer protein TraC</fullName>
    </submittedName>
</protein>
<evidence type="ECO:0000256" key="1">
    <source>
        <dbReference type="SAM" id="Coils"/>
    </source>
</evidence>
<organism evidence="2 3">
    <name type="scientific">Burkholderia ubonensis</name>
    <dbReference type="NCBI Taxonomy" id="101571"/>
    <lineage>
        <taxon>Bacteria</taxon>
        <taxon>Pseudomonadati</taxon>
        <taxon>Pseudomonadota</taxon>
        <taxon>Betaproteobacteria</taxon>
        <taxon>Burkholderiales</taxon>
        <taxon>Burkholderiaceae</taxon>
        <taxon>Burkholderia</taxon>
        <taxon>Burkholderia cepacia complex</taxon>
    </lineage>
</organism>
<dbReference type="InterPro" id="IPR021944">
    <property type="entry name" value="DUF3560"/>
</dbReference>
<name>A0A106PUI8_9BURK</name>
<dbReference type="RefSeq" id="WP_060193208.1">
    <property type="nucleotide sequence ID" value="NZ_LPHD01000180.1"/>
</dbReference>
<dbReference type="Proteomes" id="UP000060630">
    <property type="component" value="Unassembled WGS sequence"/>
</dbReference>
<evidence type="ECO:0000313" key="3">
    <source>
        <dbReference type="Proteomes" id="UP000060630"/>
    </source>
</evidence>
<comment type="caution">
    <text evidence="2">The sequence shown here is derived from an EMBL/GenBank/DDBJ whole genome shotgun (WGS) entry which is preliminary data.</text>
</comment>
<gene>
    <name evidence="2" type="ORF">WL29_01720</name>
</gene>
<keyword evidence="1" id="KW-0175">Coiled coil</keyword>
<dbReference type="Pfam" id="PF12083">
    <property type="entry name" value="DUF3560"/>
    <property type="match status" value="1"/>
</dbReference>
<sequence length="266" mass="29827">MNKFQQRQHDRRARLEARASKARAASRIVYIAAKQMASLIPFGQPVLAGHHSESRDRNTRERIHKTFGKSFALADRADDLDRCAAAVGKGGISSDDPDAVSKLRAQLAELEDRHERMKRTNALVRRDDRAGLARMGYKPDAIDKLFAPDFAGRIGFASYEITNSSANIRRIRDRIAQLEKIAARSSVEHQGAGYLYREDIEDNRVAFVFDAKPSKDLRDLLLRNGFLFSPTRSPNGTSAYVRKLTPAAINVAAWLRPQIDQLLAGR</sequence>
<reference evidence="2 3" key="1">
    <citation type="submission" date="2015-11" db="EMBL/GenBank/DDBJ databases">
        <title>Expanding the genomic diversity of Burkholderia species for the development of highly accurate diagnostics.</title>
        <authorList>
            <person name="Sahl J."/>
            <person name="Keim P."/>
            <person name="Wagner D."/>
        </authorList>
    </citation>
    <scope>NUCLEOTIDE SEQUENCE [LARGE SCALE GENOMIC DNA]</scope>
    <source>
        <strain evidence="2 3">MSMB2087WGS</strain>
    </source>
</reference>
<dbReference type="EMBL" id="LPHD01000180">
    <property type="protein sequence ID" value="KWA74601.1"/>
    <property type="molecule type" value="Genomic_DNA"/>
</dbReference>
<evidence type="ECO:0000313" key="2">
    <source>
        <dbReference type="EMBL" id="KWA74601.1"/>
    </source>
</evidence>
<proteinExistence type="predicted"/>
<feature type="coiled-coil region" evidence="1">
    <location>
        <begin position="100"/>
        <end position="127"/>
    </location>
</feature>
<accession>A0A106PUI8</accession>